<dbReference type="PROSITE" id="PS50113">
    <property type="entry name" value="PAC"/>
    <property type="match status" value="2"/>
</dbReference>
<dbReference type="InterPro" id="IPR003018">
    <property type="entry name" value="GAF"/>
</dbReference>
<dbReference type="SMART" id="SM00387">
    <property type="entry name" value="HATPase_c"/>
    <property type="match status" value="1"/>
</dbReference>
<keyword evidence="7" id="KW-1133">Transmembrane helix</keyword>
<dbReference type="PANTHER" id="PTHR43304:SF1">
    <property type="entry name" value="PAC DOMAIN-CONTAINING PROTEIN"/>
    <property type="match status" value="1"/>
</dbReference>
<dbReference type="Gene3D" id="3.30.450.20">
    <property type="entry name" value="PAS domain"/>
    <property type="match status" value="3"/>
</dbReference>
<dbReference type="EC" id="2.7.13.3" evidence="2"/>
<gene>
    <name evidence="11" type="ORF">PPG34_08980</name>
</gene>
<dbReference type="InterPro" id="IPR003594">
    <property type="entry name" value="HATPase_dom"/>
</dbReference>
<dbReference type="SUPFAM" id="SSF47384">
    <property type="entry name" value="Homodimeric domain of signal transducing histidine kinase"/>
    <property type="match status" value="1"/>
</dbReference>
<dbReference type="Pfam" id="PF00989">
    <property type="entry name" value="PAS"/>
    <property type="match status" value="1"/>
</dbReference>
<proteinExistence type="predicted"/>
<evidence type="ECO:0000313" key="12">
    <source>
        <dbReference type="Proteomes" id="UP001250932"/>
    </source>
</evidence>
<feature type="region of interest" description="Disordered" evidence="6">
    <location>
        <begin position="1"/>
        <end position="26"/>
    </location>
</feature>
<feature type="domain" description="PAC" evidence="10">
    <location>
        <begin position="442"/>
        <end position="494"/>
    </location>
</feature>
<dbReference type="InterPro" id="IPR036890">
    <property type="entry name" value="HATPase_C_sf"/>
</dbReference>
<dbReference type="Gene3D" id="3.30.450.40">
    <property type="match status" value="1"/>
</dbReference>
<dbReference type="InterPro" id="IPR013767">
    <property type="entry name" value="PAS_fold"/>
</dbReference>
<dbReference type="CDD" id="cd00082">
    <property type="entry name" value="HisKA"/>
    <property type="match status" value="1"/>
</dbReference>
<dbReference type="Proteomes" id="UP001250932">
    <property type="component" value="Unassembled WGS sequence"/>
</dbReference>
<dbReference type="PANTHER" id="PTHR43304">
    <property type="entry name" value="PHYTOCHROME-LIKE PROTEIN CPH1"/>
    <property type="match status" value="1"/>
</dbReference>
<comment type="caution">
    <text evidence="11">The sequence shown here is derived from an EMBL/GenBank/DDBJ whole genome shotgun (WGS) entry which is preliminary data.</text>
</comment>
<dbReference type="PROSITE" id="PS50109">
    <property type="entry name" value="HIS_KIN"/>
    <property type="match status" value="1"/>
</dbReference>
<feature type="transmembrane region" description="Helical" evidence="7">
    <location>
        <begin position="33"/>
        <end position="57"/>
    </location>
</feature>
<accession>A0ABU3K7Y5</accession>
<evidence type="ECO:0000256" key="7">
    <source>
        <dbReference type="SAM" id="Phobius"/>
    </source>
</evidence>
<dbReference type="SMART" id="SM00388">
    <property type="entry name" value="HisKA"/>
    <property type="match status" value="1"/>
</dbReference>
<dbReference type="Pfam" id="PF02518">
    <property type="entry name" value="HATPase_c"/>
    <property type="match status" value="1"/>
</dbReference>
<evidence type="ECO:0000256" key="3">
    <source>
        <dbReference type="ARBA" id="ARBA00022553"/>
    </source>
</evidence>
<dbReference type="InterPro" id="IPR013655">
    <property type="entry name" value="PAS_fold_3"/>
</dbReference>
<reference evidence="11 12" key="1">
    <citation type="journal article" date="2023" name="ISME J.">
        <title>Cultivation and genomic characterization of novel and ubiquitous marine nitrite-oxidizing bacteria from the Nitrospirales.</title>
        <authorList>
            <person name="Mueller A.J."/>
            <person name="Daebeler A."/>
            <person name="Herbold C.W."/>
            <person name="Kirkegaard R.H."/>
            <person name="Daims H."/>
        </authorList>
    </citation>
    <scope>NUCLEOTIDE SEQUENCE [LARGE SCALE GENOMIC DNA]</scope>
    <source>
        <strain evidence="11 12">EB</strain>
    </source>
</reference>
<evidence type="ECO:0000259" key="8">
    <source>
        <dbReference type="PROSITE" id="PS50109"/>
    </source>
</evidence>
<dbReference type="InterPro" id="IPR000014">
    <property type="entry name" value="PAS"/>
</dbReference>
<dbReference type="SUPFAM" id="SSF55785">
    <property type="entry name" value="PYP-like sensor domain (PAS domain)"/>
    <property type="match status" value="2"/>
</dbReference>
<feature type="domain" description="PAS" evidence="9">
    <location>
        <begin position="669"/>
        <end position="707"/>
    </location>
</feature>
<protein>
    <recommendedName>
        <fullName evidence="2">histidine kinase</fullName>
        <ecNumber evidence="2">2.7.13.3</ecNumber>
    </recommendedName>
</protein>
<dbReference type="Pfam" id="PF13185">
    <property type="entry name" value="GAF_2"/>
    <property type="match status" value="1"/>
</dbReference>
<evidence type="ECO:0000256" key="2">
    <source>
        <dbReference type="ARBA" id="ARBA00012438"/>
    </source>
</evidence>
<dbReference type="Gene3D" id="3.30.565.10">
    <property type="entry name" value="Histidine kinase-like ATPase, C-terminal domain"/>
    <property type="match status" value="1"/>
</dbReference>
<dbReference type="InterPro" id="IPR003661">
    <property type="entry name" value="HisK_dim/P_dom"/>
</dbReference>
<feature type="domain" description="PAS" evidence="9">
    <location>
        <begin position="367"/>
        <end position="439"/>
    </location>
</feature>
<dbReference type="SMART" id="SM00086">
    <property type="entry name" value="PAC"/>
    <property type="match status" value="2"/>
</dbReference>
<feature type="domain" description="PAC" evidence="10">
    <location>
        <begin position="735"/>
        <end position="793"/>
    </location>
</feature>
<evidence type="ECO:0000256" key="6">
    <source>
        <dbReference type="SAM" id="MobiDB-lite"/>
    </source>
</evidence>
<dbReference type="EMBL" id="JAQOUE010000001">
    <property type="protein sequence ID" value="MDT7042486.1"/>
    <property type="molecule type" value="Genomic_DNA"/>
</dbReference>
<dbReference type="CDD" id="cd00130">
    <property type="entry name" value="PAS"/>
    <property type="match status" value="2"/>
</dbReference>
<dbReference type="InterPro" id="IPR005467">
    <property type="entry name" value="His_kinase_dom"/>
</dbReference>
<dbReference type="InterPro" id="IPR004358">
    <property type="entry name" value="Sig_transdc_His_kin-like_C"/>
</dbReference>
<dbReference type="InterPro" id="IPR052162">
    <property type="entry name" value="Sensor_kinase/Photoreceptor"/>
</dbReference>
<evidence type="ECO:0000256" key="1">
    <source>
        <dbReference type="ARBA" id="ARBA00000085"/>
    </source>
</evidence>
<keyword evidence="7" id="KW-0812">Transmembrane</keyword>
<dbReference type="SUPFAM" id="SSF55781">
    <property type="entry name" value="GAF domain-like"/>
    <property type="match status" value="1"/>
</dbReference>
<dbReference type="NCBIfam" id="TIGR00229">
    <property type="entry name" value="sensory_box"/>
    <property type="match status" value="1"/>
</dbReference>
<dbReference type="InterPro" id="IPR035965">
    <property type="entry name" value="PAS-like_dom_sf"/>
</dbReference>
<dbReference type="Pfam" id="PF00512">
    <property type="entry name" value="HisKA"/>
    <property type="match status" value="1"/>
</dbReference>
<dbReference type="RefSeq" id="WP_313832896.1">
    <property type="nucleotide sequence ID" value="NZ_JAQOUE010000001.1"/>
</dbReference>
<evidence type="ECO:0000256" key="4">
    <source>
        <dbReference type="ARBA" id="ARBA00022679"/>
    </source>
</evidence>
<dbReference type="InterPro" id="IPR029016">
    <property type="entry name" value="GAF-like_dom_sf"/>
</dbReference>
<keyword evidence="7" id="KW-0472">Membrane</keyword>
<evidence type="ECO:0000256" key="5">
    <source>
        <dbReference type="ARBA" id="ARBA00022777"/>
    </source>
</evidence>
<keyword evidence="12" id="KW-1185">Reference proteome</keyword>
<dbReference type="SMART" id="SM00065">
    <property type="entry name" value="GAF"/>
    <property type="match status" value="1"/>
</dbReference>
<dbReference type="Gene3D" id="1.10.287.130">
    <property type="match status" value="1"/>
</dbReference>
<evidence type="ECO:0000259" key="9">
    <source>
        <dbReference type="PROSITE" id="PS50112"/>
    </source>
</evidence>
<evidence type="ECO:0000313" key="11">
    <source>
        <dbReference type="EMBL" id="MDT7042486.1"/>
    </source>
</evidence>
<feature type="transmembrane region" description="Helical" evidence="7">
    <location>
        <begin position="320"/>
        <end position="340"/>
    </location>
</feature>
<dbReference type="PRINTS" id="PR00344">
    <property type="entry name" value="BCTRLSENSOR"/>
</dbReference>
<dbReference type="PROSITE" id="PS50112">
    <property type="entry name" value="PAS"/>
    <property type="match status" value="2"/>
</dbReference>
<name>A0ABU3K7Y5_9BACT</name>
<feature type="domain" description="Histidine kinase" evidence="8">
    <location>
        <begin position="811"/>
        <end position="1049"/>
    </location>
</feature>
<dbReference type="InterPro" id="IPR000700">
    <property type="entry name" value="PAS-assoc_C"/>
</dbReference>
<dbReference type="Gene3D" id="2.10.70.100">
    <property type="match status" value="1"/>
</dbReference>
<keyword evidence="4" id="KW-0808">Transferase</keyword>
<dbReference type="SMART" id="SM00091">
    <property type="entry name" value="PAS"/>
    <property type="match status" value="2"/>
</dbReference>
<dbReference type="InterPro" id="IPR001610">
    <property type="entry name" value="PAC"/>
</dbReference>
<organism evidence="11 12">
    <name type="scientific">Candidatus Nitronereus thalassa</name>
    <dbReference type="NCBI Taxonomy" id="3020898"/>
    <lineage>
        <taxon>Bacteria</taxon>
        <taxon>Pseudomonadati</taxon>
        <taxon>Nitrospirota</taxon>
        <taxon>Nitrospiria</taxon>
        <taxon>Nitrospirales</taxon>
        <taxon>Nitrospiraceae</taxon>
        <taxon>Candidatus Nitronereus</taxon>
    </lineage>
</organism>
<sequence length="1067" mass="120042">MNSTSDIRDHPLTKIPHHSTMTPEEFPKPQKVISLPLIIFLITVLSLVILGGTLHLVHNSLVKKAGQDLALVASSIASHLKTNMFERKGDITLLASTVTLKVEDTNDLTAYLTTLSQTYQAYLAISVLNKDGQIMASSASQLMGQDFGQEPILRVWNQEQRFHLEDARPLPDFNNTLGLTLSAPILNADDDLQGFVVGHLNMSYLQRIFERAMEAFETQLGIHSTFEWQLLRQDGTVIIESLLEETGTLNLSEQGLPSAELVASGVSGFVEEQHLRRHIPVITGYAPTRDIRSNPKLNWHVLVRLDRDEVLAPIRNIESLLVLAGIFLVGPFIGFLILTIRKLQAANSKTAQALELVEQEKALLSNLSNRLTLATESARMGIWEWNVASNTLTWDEPMYALYGIQGHHFAGTYDAWIQTLHVADQSRVQEELQKTLNGQEEFHTEFRVVWPDHSIHWLEGHAMVERSSTDDVIRMIGINVEITRRKRAEKELQERNALVSYEAKIIKILNEIHSVRPMLQACTDVMVEHLQVAFARIWTLQPNGQILELQASSGLYTHLDGAHGSIRMGQFKIGKIASERKPHLTNQVIGDPQVPQQEWAKEKGMVAFAGYPLVIEDEVLGVMGAFSQQALSPQILHMMELVAARIAQSLAHKRHEKEIHELAARNALLLTSAGEGIYGVDTEGLTTFVNPAAANMLGYRAEELIGQPMHKTVHHSKPDGIHYPQEECPMYAAFNDGKVHIVDDEVLWRKDGTSIPVHYSSTPVRDAAGNIIGAVVTFSDMTERKQAEEALLQWTQALEHSNKELDDFAYIASHDLKEPLRGIHNYSRFLVEDYAALLGEAGSEQCQTIMRLSQRMEELINTLLYYSRLGRTDLAIREVDLDRVVLDVLDTLKPRLEEEGITIQYPNPLPVLRCDEARVGEIFRNLLTNAMKYNDKTDKWIEIGCVNTDRSKAQERGKNSALSSNKIRDAKDGIRQFYVRDNGIGIPEKHFGDMFRIFKRLQGRDKFGGGTGAGLTITQKIVHRHGGRIWVESTVGEGTTFWFTLEPQSQQEKRFPIEDKGSYDMNK</sequence>
<keyword evidence="5" id="KW-0418">Kinase</keyword>
<dbReference type="Pfam" id="PF08447">
    <property type="entry name" value="PAS_3"/>
    <property type="match status" value="1"/>
</dbReference>
<evidence type="ECO:0000259" key="10">
    <source>
        <dbReference type="PROSITE" id="PS50113"/>
    </source>
</evidence>
<dbReference type="InterPro" id="IPR036097">
    <property type="entry name" value="HisK_dim/P_sf"/>
</dbReference>
<comment type="catalytic activity">
    <reaction evidence="1">
        <text>ATP + protein L-histidine = ADP + protein N-phospho-L-histidine.</text>
        <dbReference type="EC" id="2.7.13.3"/>
    </reaction>
</comment>
<feature type="compositionally biased region" description="Basic and acidic residues" evidence="6">
    <location>
        <begin position="1"/>
        <end position="12"/>
    </location>
</feature>
<keyword evidence="3" id="KW-0597">Phosphoprotein</keyword>
<dbReference type="SUPFAM" id="SSF55874">
    <property type="entry name" value="ATPase domain of HSP90 chaperone/DNA topoisomerase II/histidine kinase"/>
    <property type="match status" value="1"/>
</dbReference>